<accession>A0ABT8ISL2</accession>
<dbReference type="Proteomes" id="UP001174210">
    <property type="component" value="Unassembled WGS sequence"/>
</dbReference>
<dbReference type="CDD" id="cd00685">
    <property type="entry name" value="Trans_IPPS_HT"/>
    <property type="match status" value="1"/>
</dbReference>
<evidence type="ECO:0000256" key="3">
    <source>
        <dbReference type="ARBA" id="ARBA00022679"/>
    </source>
</evidence>
<proteinExistence type="inferred from homology"/>
<evidence type="ECO:0000256" key="4">
    <source>
        <dbReference type="ARBA" id="ARBA00022723"/>
    </source>
</evidence>
<dbReference type="Gene3D" id="1.10.600.10">
    <property type="entry name" value="Farnesyl Diphosphate Synthase"/>
    <property type="match status" value="1"/>
</dbReference>
<keyword evidence="4" id="KW-0479">Metal-binding</keyword>
<name>A0ABT8ISL2_9MICO</name>
<evidence type="ECO:0000256" key="5">
    <source>
        <dbReference type="ARBA" id="ARBA00022842"/>
    </source>
</evidence>
<dbReference type="PROSITE" id="PS00723">
    <property type="entry name" value="POLYPRENYL_SYNTHASE_1"/>
    <property type="match status" value="1"/>
</dbReference>
<dbReference type="EMBL" id="JAROCB010000001">
    <property type="protein sequence ID" value="MDN4595789.1"/>
    <property type="molecule type" value="Genomic_DNA"/>
</dbReference>
<sequence length="375" mass="39434">MTQLHPQTRIPERETAGDGTAVDTAAIDADLRKVEDRLGRYFADRLHAAAGFDPAYRRLWASAREAADGGKRIRPRFLLTAHRGLGGGADDAAITAGVAYELLHTAFLLHDDVIDGDTIRRGRPNVAGAFAADATARGADAARGRRWGEAGAILAGDLLLHAAPSVLARADVDEWTRERLLDILDHGVFVTAAGELSDVALAERLGPAHPALEDVLAMTEHKTAAYSVSGPLMTGAVLAGAGEDVLTPLAEFGRLVGIAFQLGDDLLGVFGAEDVTGKSIVSDLRQGKETSLIAYARGTARWQEVAHSLGRGDLAPGEAGRLATVLEECGARRFVERLLEQHVESAVAVLATPSIPSGLAETLTGVARSCIGRIA</sequence>
<reference evidence="7" key="1">
    <citation type="submission" date="2023-03" db="EMBL/GenBank/DDBJ databases">
        <title>MT1 and MT2 Draft Genomes of Novel Species.</title>
        <authorList>
            <person name="Venkateswaran K."/>
        </authorList>
    </citation>
    <scope>NUCLEOTIDE SEQUENCE</scope>
    <source>
        <strain evidence="7">F6_8S_P_1A</strain>
    </source>
</reference>
<protein>
    <submittedName>
        <fullName evidence="7">Polyprenyl synthetase family protein</fullName>
    </submittedName>
</protein>
<keyword evidence="5" id="KW-0460">Magnesium</keyword>
<gene>
    <name evidence="7" type="ORF">P5G59_01415</name>
</gene>
<keyword evidence="3 6" id="KW-0808">Transferase</keyword>
<evidence type="ECO:0000313" key="8">
    <source>
        <dbReference type="Proteomes" id="UP001174210"/>
    </source>
</evidence>
<dbReference type="RefSeq" id="WP_301215275.1">
    <property type="nucleotide sequence ID" value="NZ_JAROCB010000001.1"/>
</dbReference>
<comment type="cofactor">
    <cofactor evidence="1">
        <name>Mg(2+)</name>
        <dbReference type="ChEBI" id="CHEBI:18420"/>
    </cofactor>
</comment>
<comment type="caution">
    <text evidence="7">The sequence shown here is derived from an EMBL/GenBank/DDBJ whole genome shotgun (WGS) entry which is preliminary data.</text>
</comment>
<dbReference type="InterPro" id="IPR008949">
    <property type="entry name" value="Isoprenoid_synthase_dom_sf"/>
</dbReference>
<evidence type="ECO:0000256" key="2">
    <source>
        <dbReference type="ARBA" id="ARBA00006706"/>
    </source>
</evidence>
<dbReference type="PANTHER" id="PTHR12001:SF85">
    <property type="entry name" value="SHORT CHAIN ISOPRENYL DIPHOSPHATE SYNTHASE"/>
    <property type="match status" value="1"/>
</dbReference>
<dbReference type="PANTHER" id="PTHR12001">
    <property type="entry name" value="GERANYLGERANYL PYROPHOSPHATE SYNTHASE"/>
    <property type="match status" value="1"/>
</dbReference>
<organism evidence="7 8">
    <name type="scientific">Leifsonia virtsii</name>
    <dbReference type="NCBI Taxonomy" id="3035915"/>
    <lineage>
        <taxon>Bacteria</taxon>
        <taxon>Bacillati</taxon>
        <taxon>Actinomycetota</taxon>
        <taxon>Actinomycetes</taxon>
        <taxon>Micrococcales</taxon>
        <taxon>Microbacteriaceae</taxon>
        <taxon>Leifsonia</taxon>
    </lineage>
</organism>
<keyword evidence="8" id="KW-1185">Reference proteome</keyword>
<comment type="similarity">
    <text evidence="2 6">Belongs to the FPP/GGPP synthase family.</text>
</comment>
<dbReference type="Pfam" id="PF00348">
    <property type="entry name" value="polyprenyl_synt"/>
    <property type="match status" value="1"/>
</dbReference>
<evidence type="ECO:0000256" key="1">
    <source>
        <dbReference type="ARBA" id="ARBA00001946"/>
    </source>
</evidence>
<dbReference type="PROSITE" id="PS00444">
    <property type="entry name" value="POLYPRENYL_SYNTHASE_2"/>
    <property type="match status" value="1"/>
</dbReference>
<dbReference type="SFLD" id="SFLDS00005">
    <property type="entry name" value="Isoprenoid_Synthase_Type_I"/>
    <property type="match status" value="1"/>
</dbReference>
<dbReference type="SUPFAM" id="SSF48576">
    <property type="entry name" value="Terpenoid synthases"/>
    <property type="match status" value="1"/>
</dbReference>
<evidence type="ECO:0000313" key="7">
    <source>
        <dbReference type="EMBL" id="MDN4595789.1"/>
    </source>
</evidence>
<dbReference type="InterPro" id="IPR033749">
    <property type="entry name" value="Polyprenyl_synt_CS"/>
</dbReference>
<dbReference type="InterPro" id="IPR000092">
    <property type="entry name" value="Polyprenyl_synt"/>
</dbReference>
<evidence type="ECO:0000256" key="6">
    <source>
        <dbReference type="RuleBase" id="RU004466"/>
    </source>
</evidence>